<protein>
    <submittedName>
        <fullName evidence="3">Arsenate reductase</fullName>
    </submittedName>
</protein>
<evidence type="ECO:0000313" key="4">
    <source>
        <dbReference type="Proteomes" id="UP001158049"/>
    </source>
</evidence>
<dbReference type="InterPro" id="IPR036196">
    <property type="entry name" value="Ptyr_pPase_sf"/>
</dbReference>
<evidence type="ECO:0000313" key="3">
    <source>
        <dbReference type="EMBL" id="SMP81700.1"/>
    </source>
</evidence>
<evidence type="ECO:0000259" key="2">
    <source>
        <dbReference type="SMART" id="SM00226"/>
    </source>
</evidence>
<comment type="caution">
    <text evidence="3">The sequence shown here is derived from an EMBL/GenBank/DDBJ whole genome shotgun (WGS) entry which is preliminary data.</text>
</comment>
<dbReference type="SMART" id="SM00226">
    <property type="entry name" value="LMWPc"/>
    <property type="match status" value="1"/>
</dbReference>
<gene>
    <name evidence="3" type="ORF">SAMN06295970_1478</name>
</gene>
<dbReference type="RefSeq" id="WP_283445721.1">
    <property type="nucleotide sequence ID" value="NZ_FXUL01000047.1"/>
</dbReference>
<dbReference type="CDD" id="cd16345">
    <property type="entry name" value="LMWP_ArsC"/>
    <property type="match status" value="1"/>
</dbReference>
<dbReference type="Pfam" id="PF01451">
    <property type="entry name" value="LMWPc"/>
    <property type="match status" value="1"/>
</dbReference>
<accession>A0ABY1QX07</accession>
<feature type="domain" description="Phosphotyrosine protein phosphatase I" evidence="2">
    <location>
        <begin position="6"/>
        <end position="144"/>
    </location>
</feature>
<reference evidence="3 4" key="1">
    <citation type="submission" date="2017-05" db="EMBL/GenBank/DDBJ databases">
        <authorList>
            <person name="Varghese N."/>
            <person name="Submissions S."/>
        </authorList>
    </citation>
    <scope>NUCLEOTIDE SEQUENCE [LARGE SCALE GENOMIC DNA]</scope>
    <source>
        <strain evidence="3 4">DSM 26001</strain>
    </source>
</reference>
<dbReference type="EMBL" id="FXUL01000047">
    <property type="protein sequence ID" value="SMP81700.1"/>
    <property type="molecule type" value="Genomic_DNA"/>
</dbReference>
<dbReference type="PANTHER" id="PTHR43428">
    <property type="entry name" value="ARSENATE REDUCTASE"/>
    <property type="match status" value="1"/>
</dbReference>
<sequence>MTEKTYNVLFLCTGNSARSIMAEALVTTMSKGRFQGFSAGSKPGGTVNPFAIEQVKKTGYPVDNLRSKSWDEFAAPGAPHMDFIITVCDNAAGETCPYWPGHPATAHWGFEDPAAVEGTDEQKRAAFEKVFKQILARMNTFVSLPLHLLEKNAVQQEIKKIGDTPVTSA</sequence>
<keyword evidence="4" id="KW-1185">Reference proteome</keyword>
<evidence type="ECO:0000256" key="1">
    <source>
        <dbReference type="ARBA" id="ARBA00022849"/>
    </source>
</evidence>
<name>A0ABY1QX07_9BURK</name>
<proteinExistence type="predicted"/>
<dbReference type="SUPFAM" id="SSF52788">
    <property type="entry name" value="Phosphotyrosine protein phosphatases I"/>
    <property type="match status" value="1"/>
</dbReference>
<keyword evidence="1" id="KW-0059">Arsenical resistance</keyword>
<dbReference type="Proteomes" id="UP001158049">
    <property type="component" value="Unassembled WGS sequence"/>
</dbReference>
<organism evidence="3 4">
    <name type="scientific">Noviherbaspirillum suwonense</name>
    <dbReference type="NCBI Taxonomy" id="1224511"/>
    <lineage>
        <taxon>Bacteria</taxon>
        <taxon>Pseudomonadati</taxon>
        <taxon>Pseudomonadota</taxon>
        <taxon>Betaproteobacteria</taxon>
        <taxon>Burkholderiales</taxon>
        <taxon>Oxalobacteraceae</taxon>
        <taxon>Noviherbaspirillum</taxon>
    </lineage>
</organism>
<dbReference type="PANTHER" id="PTHR43428:SF1">
    <property type="entry name" value="ARSENATE REDUCTASE"/>
    <property type="match status" value="1"/>
</dbReference>
<dbReference type="InterPro" id="IPR023485">
    <property type="entry name" value="Ptyr_pPase"/>
</dbReference>
<dbReference type="Gene3D" id="3.40.50.2300">
    <property type="match status" value="1"/>
</dbReference>